<proteinExistence type="predicted"/>
<dbReference type="AlphaFoldDB" id="A0A9N9KI08"/>
<keyword evidence="2" id="KW-1185">Reference proteome</keyword>
<evidence type="ECO:0000313" key="2">
    <source>
        <dbReference type="Proteomes" id="UP000789759"/>
    </source>
</evidence>
<dbReference type="EMBL" id="CAJVQA010059392">
    <property type="protein sequence ID" value="CAG8827667.1"/>
    <property type="molecule type" value="Genomic_DNA"/>
</dbReference>
<feature type="non-terminal residue" evidence="1">
    <location>
        <position position="1"/>
    </location>
</feature>
<sequence>YSSKSFFKKNTLREITPQANDNIIKDENKSTSQEDILKILKICKMMMKSY</sequence>
<comment type="caution">
    <text evidence="1">The sequence shown here is derived from an EMBL/GenBank/DDBJ whole genome shotgun (WGS) entry which is preliminary data.</text>
</comment>
<name>A0A9N9KI08_9GLOM</name>
<evidence type="ECO:0000313" key="1">
    <source>
        <dbReference type="EMBL" id="CAG8827667.1"/>
    </source>
</evidence>
<reference evidence="1" key="1">
    <citation type="submission" date="2021-06" db="EMBL/GenBank/DDBJ databases">
        <authorList>
            <person name="Kallberg Y."/>
            <person name="Tangrot J."/>
            <person name="Rosling A."/>
        </authorList>
    </citation>
    <scope>NUCLEOTIDE SEQUENCE</scope>
    <source>
        <strain evidence="1">FL966</strain>
    </source>
</reference>
<accession>A0A9N9KI08</accession>
<dbReference type="Proteomes" id="UP000789759">
    <property type="component" value="Unassembled WGS sequence"/>
</dbReference>
<organism evidence="1 2">
    <name type="scientific">Cetraspora pellucida</name>
    <dbReference type="NCBI Taxonomy" id="1433469"/>
    <lineage>
        <taxon>Eukaryota</taxon>
        <taxon>Fungi</taxon>
        <taxon>Fungi incertae sedis</taxon>
        <taxon>Mucoromycota</taxon>
        <taxon>Glomeromycotina</taxon>
        <taxon>Glomeromycetes</taxon>
        <taxon>Diversisporales</taxon>
        <taxon>Gigasporaceae</taxon>
        <taxon>Cetraspora</taxon>
    </lineage>
</organism>
<protein>
    <submittedName>
        <fullName evidence="1">9164_t:CDS:1</fullName>
    </submittedName>
</protein>
<gene>
    <name evidence="1" type="ORF">CPELLU_LOCUS20323</name>
</gene>